<evidence type="ECO:0000256" key="9">
    <source>
        <dbReference type="ARBA" id="ARBA00023065"/>
    </source>
</evidence>
<dbReference type="Pfam" id="PF06736">
    <property type="entry name" value="TMEM175"/>
    <property type="match status" value="1"/>
</dbReference>
<evidence type="ECO:0000313" key="14">
    <source>
        <dbReference type="EMBL" id="AUG30602.1"/>
    </source>
</evidence>
<keyword evidence="7" id="KW-0630">Potassium</keyword>
<comment type="catalytic activity">
    <reaction evidence="12">
        <text>K(+)(in) = K(+)(out)</text>
        <dbReference type="Rhea" id="RHEA:29463"/>
        <dbReference type="ChEBI" id="CHEBI:29103"/>
    </reaction>
</comment>
<keyword evidence="9" id="KW-0406">Ion transport</keyword>
<evidence type="ECO:0000256" key="1">
    <source>
        <dbReference type="ARBA" id="ARBA00004141"/>
    </source>
</evidence>
<keyword evidence="4" id="KW-0633">Potassium transport</keyword>
<dbReference type="GO" id="GO:0005267">
    <property type="term" value="F:potassium channel activity"/>
    <property type="evidence" value="ECO:0007669"/>
    <property type="project" value="UniProtKB-KW"/>
</dbReference>
<keyword evidence="3" id="KW-0813">Transport</keyword>
<feature type="transmembrane region" description="Helical" evidence="13">
    <location>
        <begin position="165"/>
        <end position="183"/>
    </location>
</feature>
<dbReference type="KEGG" id="mhos:CXR34_14765"/>
<organism evidence="14 15">
    <name type="scientific">Microbacterium hominis</name>
    <dbReference type="NCBI Taxonomy" id="162426"/>
    <lineage>
        <taxon>Bacteria</taxon>
        <taxon>Bacillati</taxon>
        <taxon>Actinomycetota</taxon>
        <taxon>Actinomycetes</taxon>
        <taxon>Micrococcales</taxon>
        <taxon>Microbacteriaceae</taxon>
        <taxon>Microbacterium</taxon>
    </lineage>
</organism>
<evidence type="ECO:0000313" key="15">
    <source>
        <dbReference type="Proteomes" id="UP000233276"/>
    </source>
</evidence>
<evidence type="ECO:0000256" key="3">
    <source>
        <dbReference type="ARBA" id="ARBA00022448"/>
    </source>
</evidence>
<keyword evidence="10 13" id="KW-0472">Membrane</keyword>
<evidence type="ECO:0000256" key="8">
    <source>
        <dbReference type="ARBA" id="ARBA00022989"/>
    </source>
</evidence>
<keyword evidence="5 13" id="KW-0812">Transmembrane</keyword>
<feature type="transmembrane region" description="Helical" evidence="13">
    <location>
        <begin position="60"/>
        <end position="82"/>
    </location>
</feature>
<dbReference type="Proteomes" id="UP000233276">
    <property type="component" value="Chromosome"/>
</dbReference>
<dbReference type="RefSeq" id="WP_101306831.1">
    <property type="nucleotide sequence ID" value="NZ_CP025299.1"/>
</dbReference>
<dbReference type="AlphaFoldDB" id="A0A2K9DCI9"/>
<comment type="subcellular location">
    <subcellularLocation>
        <location evidence="1">Membrane</location>
        <topology evidence="1">Multi-pass membrane protein</topology>
    </subcellularLocation>
</comment>
<evidence type="ECO:0000256" key="5">
    <source>
        <dbReference type="ARBA" id="ARBA00022692"/>
    </source>
</evidence>
<evidence type="ECO:0000256" key="11">
    <source>
        <dbReference type="ARBA" id="ARBA00023303"/>
    </source>
</evidence>
<feature type="transmembrane region" description="Helical" evidence="13">
    <location>
        <begin position="20"/>
        <end position="40"/>
    </location>
</feature>
<dbReference type="PANTHER" id="PTHR31462">
    <property type="entry name" value="ENDOSOMAL/LYSOSOMAL POTASSIUM CHANNEL TMEM175"/>
    <property type="match status" value="1"/>
</dbReference>
<dbReference type="GO" id="GO:0016020">
    <property type="term" value="C:membrane"/>
    <property type="evidence" value="ECO:0007669"/>
    <property type="project" value="UniProtKB-SubCell"/>
</dbReference>
<sequence>MSETTRPRRRRAGSGGTSRVEAYSDAVFAIAATLLVLDLTTASFGEIGSDADMWAALAGLWPNVSSFAVSFALLSGMWMIHLRQFRDIADVDTTLLWLNNARLLFVVLIPFTTALTSQYSDFLAGRVLLPVDFFLVALFGHLSWRWAAARGGQLLRPEAVENVRAASAGGISAVTCAAVAVALSPWIGSYAFLAFLLNGVLAALILRLTRPHPAGDAAGADTAGADGERG</sequence>
<keyword evidence="11" id="KW-0407">Ion channel</keyword>
<feature type="transmembrane region" description="Helical" evidence="13">
    <location>
        <begin position="94"/>
        <end position="115"/>
    </location>
</feature>
<feature type="transmembrane region" description="Helical" evidence="13">
    <location>
        <begin position="127"/>
        <end position="144"/>
    </location>
</feature>
<keyword evidence="8 13" id="KW-1133">Transmembrane helix</keyword>
<accession>A0A2K9DCI9</accession>
<evidence type="ECO:0000256" key="12">
    <source>
        <dbReference type="ARBA" id="ARBA00034430"/>
    </source>
</evidence>
<dbReference type="EMBL" id="CP025299">
    <property type="protein sequence ID" value="AUG30602.1"/>
    <property type="molecule type" value="Genomic_DNA"/>
</dbReference>
<evidence type="ECO:0000256" key="2">
    <source>
        <dbReference type="ARBA" id="ARBA00006920"/>
    </source>
</evidence>
<reference evidence="14 15" key="1">
    <citation type="submission" date="2017-12" db="EMBL/GenBank/DDBJ databases">
        <title>Isolation and characterization of estrogens degradatiion strain Microbacterium hominis SJTG1.</title>
        <authorList>
            <person name="Xiong W."/>
            <person name="Yin C."/>
            <person name="Zheng D."/>
            <person name="Liang R."/>
        </authorList>
    </citation>
    <scope>NUCLEOTIDE SEQUENCE [LARGE SCALE GENOMIC DNA]</scope>
    <source>
        <strain evidence="14 15">SJTG1</strain>
    </source>
</reference>
<keyword evidence="6" id="KW-0631">Potassium channel</keyword>
<proteinExistence type="inferred from homology"/>
<evidence type="ECO:0000256" key="6">
    <source>
        <dbReference type="ARBA" id="ARBA00022826"/>
    </source>
</evidence>
<name>A0A2K9DCI9_9MICO</name>
<evidence type="ECO:0000256" key="13">
    <source>
        <dbReference type="SAM" id="Phobius"/>
    </source>
</evidence>
<gene>
    <name evidence="14" type="ORF">CXR34_14765</name>
</gene>
<feature type="transmembrane region" description="Helical" evidence="13">
    <location>
        <begin position="189"/>
        <end position="206"/>
    </location>
</feature>
<protein>
    <submittedName>
        <fullName evidence="14">DUF1211 domain-containing protein</fullName>
    </submittedName>
</protein>
<comment type="similarity">
    <text evidence="2">Belongs to the TMEM175 family.</text>
</comment>
<dbReference type="GO" id="GO:0015252">
    <property type="term" value="F:proton channel activity"/>
    <property type="evidence" value="ECO:0007669"/>
    <property type="project" value="InterPro"/>
</dbReference>
<evidence type="ECO:0000256" key="10">
    <source>
        <dbReference type="ARBA" id="ARBA00023136"/>
    </source>
</evidence>
<evidence type="ECO:0000256" key="7">
    <source>
        <dbReference type="ARBA" id="ARBA00022958"/>
    </source>
</evidence>
<evidence type="ECO:0000256" key="4">
    <source>
        <dbReference type="ARBA" id="ARBA00022538"/>
    </source>
</evidence>
<dbReference type="InterPro" id="IPR010617">
    <property type="entry name" value="TMEM175-like"/>
</dbReference>
<dbReference type="PANTHER" id="PTHR31462:SF5">
    <property type="entry name" value="ENDOSOMAL_LYSOSOMAL PROTON CHANNEL TMEM175"/>
    <property type="match status" value="1"/>
</dbReference>